<dbReference type="GeneID" id="89508246"/>
<keyword evidence="8" id="KW-1185">Reference proteome</keyword>
<keyword evidence="3 5" id="KW-1133">Transmembrane helix</keyword>
<keyword evidence="2 5" id="KW-0812">Transmembrane</keyword>
<feature type="transmembrane region" description="Helical" evidence="5">
    <location>
        <begin position="316"/>
        <end position="341"/>
    </location>
</feature>
<dbReference type="Pfam" id="PF12698">
    <property type="entry name" value="ABC2_membrane_3"/>
    <property type="match status" value="1"/>
</dbReference>
<evidence type="ECO:0000259" key="6">
    <source>
        <dbReference type="Pfam" id="PF12698"/>
    </source>
</evidence>
<protein>
    <submittedName>
        <fullName evidence="7">ABC-2 type transport system permease protein</fullName>
    </submittedName>
</protein>
<evidence type="ECO:0000313" key="8">
    <source>
        <dbReference type="Proteomes" id="UP000184278"/>
    </source>
</evidence>
<dbReference type="OrthoDB" id="2023283at2"/>
<reference evidence="8" key="1">
    <citation type="submission" date="2016-11" db="EMBL/GenBank/DDBJ databases">
        <authorList>
            <person name="Varghese N."/>
            <person name="Submissions S."/>
        </authorList>
    </citation>
    <scope>NUCLEOTIDE SEQUENCE [LARGE SCALE GENOMIC DNA]</scope>
    <source>
        <strain evidence="8">DSM 3071</strain>
    </source>
</reference>
<dbReference type="GO" id="GO:0016020">
    <property type="term" value="C:membrane"/>
    <property type="evidence" value="ECO:0007669"/>
    <property type="project" value="UniProtKB-SubCell"/>
</dbReference>
<evidence type="ECO:0000256" key="5">
    <source>
        <dbReference type="SAM" id="Phobius"/>
    </source>
</evidence>
<dbReference type="GO" id="GO:0140359">
    <property type="term" value="F:ABC-type transporter activity"/>
    <property type="evidence" value="ECO:0007669"/>
    <property type="project" value="InterPro"/>
</dbReference>
<dbReference type="EMBL" id="FQXK01000041">
    <property type="protein sequence ID" value="SHI80201.1"/>
    <property type="molecule type" value="Genomic_DNA"/>
</dbReference>
<evidence type="ECO:0000256" key="2">
    <source>
        <dbReference type="ARBA" id="ARBA00022692"/>
    </source>
</evidence>
<evidence type="ECO:0000256" key="3">
    <source>
        <dbReference type="ARBA" id="ARBA00022989"/>
    </source>
</evidence>
<dbReference type="Proteomes" id="UP000184278">
    <property type="component" value="Unassembled WGS sequence"/>
</dbReference>
<evidence type="ECO:0000313" key="7">
    <source>
        <dbReference type="EMBL" id="SHI80201.1"/>
    </source>
</evidence>
<proteinExistence type="predicted"/>
<feature type="transmembrane region" description="Helical" evidence="5">
    <location>
        <begin position="380"/>
        <end position="401"/>
    </location>
</feature>
<sequence>MNKSDLRGFRQVFMFEFITGIKKTGFKIFLAIMCAMAFFTMPIILIVGNIKSKDNDADKKKEQSDSAIESVYIFDETGLSIDYTLLNELEDYAGVSFVTDNDISYDDAVDKLRNDPTSNNLVIKNEYDSKNGFDVTIVRSPKTDIGLLAIEGFEDDYKAFFREEVLKSTGISEDDYEYLSKDINVTIMKTAKDGSFSEDKGTISHSDYFVMFAGLMILFMLINMSVGNVATSIATEKSSRVIEYLLTGTRPLALLSGKIAARLLETTVMIFSSYSSYFLSQLVCTFLMAGASASGSASNNVVVVASMWETITLPKLLIAVLYFLAGLFLFTIIGALAGASVSKLDELQDAYKLYSFIMVISVYADMFLIIMMLNTSNIEALRNFCAIFPLTGAFLTPALILTGKISILTGMIALIIIIIATALTFILAAAVYESMLLFQGKRLQIKDVIALMKKQVVV</sequence>
<feature type="transmembrane region" description="Helical" evidence="5">
    <location>
        <begin position="208"/>
        <end position="231"/>
    </location>
</feature>
<feature type="transmembrane region" description="Helical" evidence="5">
    <location>
        <begin position="278"/>
        <end position="304"/>
    </location>
</feature>
<dbReference type="InterPro" id="IPR013525">
    <property type="entry name" value="ABC2_TM"/>
</dbReference>
<organism evidence="7 8">
    <name type="scientific">Butyrivibrio fibrisolvens DSM 3071</name>
    <dbReference type="NCBI Taxonomy" id="1121131"/>
    <lineage>
        <taxon>Bacteria</taxon>
        <taxon>Bacillati</taxon>
        <taxon>Bacillota</taxon>
        <taxon>Clostridia</taxon>
        <taxon>Lachnospirales</taxon>
        <taxon>Lachnospiraceae</taxon>
        <taxon>Butyrivibrio</taxon>
    </lineage>
</organism>
<dbReference type="RefSeq" id="WP_073389896.1">
    <property type="nucleotide sequence ID" value="NZ_FQXK01000041.1"/>
</dbReference>
<name>A0A1M6E427_BUTFI</name>
<comment type="subcellular location">
    <subcellularLocation>
        <location evidence="1">Membrane</location>
        <topology evidence="1">Multi-pass membrane protein</topology>
    </subcellularLocation>
</comment>
<feature type="domain" description="ABC-2 type transporter transmembrane" evidence="6">
    <location>
        <begin position="28"/>
        <end position="425"/>
    </location>
</feature>
<accession>A0A1M6E427</accession>
<feature type="transmembrane region" description="Helical" evidence="5">
    <location>
        <begin position="353"/>
        <end position="373"/>
    </location>
</feature>
<keyword evidence="4 5" id="KW-0472">Membrane</keyword>
<dbReference type="AlphaFoldDB" id="A0A1M6E427"/>
<gene>
    <name evidence="7" type="ORF">SAMN02745229_03653</name>
</gene>
<feature type="transmembrane region" description="Helical" evidence="5">
    <location>
        <begin position="407"/>
        <end position="432"/>
    </location>
</feature>
<evidence type="ECO:0000256" key="4">
    <source>
        <dbReference type="ARBA" id="ARBA00023136"/>
    </source>
</evidence>
<dbReference type="STRING" id="1121131.SAMN02745229_03653"/>
<feature type="transmembrane region" description="Helical" evidence="5">
    <location>
        <begin position="28"/>
        <end position="50"/>
    </location>
</feature>
<evidence type="ECO:0000256" key="1">
    <source>
        <dbReference type="ARBA" id="ARBA00004141"/>
    </source>
</evidence>